<accession>A0A2A7SAT6</accession>
<evidence type="ECO:0000313" key="3">
    <source>
        <dbReference type="Proteomes" id="UP000220629"/>
    </source>
</evidence>
<evidence type="ECO:0000313" key="2">
    <source>
        <dbReference type="EMBL" id="PEH40592.1"/>
    </source>
</evidence>
<protein>
    <submittedName>
        <fullName evidence="2">Uncharacterized protein</fullName>
    </submittedName>
</protein>
<dbReference type="EMBL" id="PDDY01000002">
    <property type="protein sequence ID" value="PEH40592.1"/>
    <property type="molecule type" value="Genomic_DNA"/>
</dbReference>
<dbReference type="AlphaFoldDB" id="A0A2A7SAT6"/>
<name>A0A2A7SAT6_BURGA</name>
<feature type="region of interest" description="Disordered" evidence="1">
    <location>
        <begin position="1"/>
        <end position="59"/>
    </location>
</feature>
<organism evidence="2 3">
    <name type="scientific">Burkholderia gladioli</name>
    <name type="common">Pseudomonas marginata</name>
    <name type="synonym">Phytomonas marginata</name>
    <dbReference type="NCBI Taxonomy" id="28095"/>
    <lineage>
        <taxon>Bacteria</taxon>
        <taxon>Pseudomonadati</taxon>
        <taxon>Pseudomonadota</taxon>
        <taxon>Betaproteobacteria</taxon>
        <taxon>Burkholderiales</taxon>
        <taxon>Burkholderiaceae</taxon>
        <taxon>Burkholderia</taxon>
    </lineage>
</organism>
<comment type="caution">
    <text evidence="2">The sequence shown here is derived from an EMBL/GenBank/DDBJ whole genome shotgun (WGS) entry which is preliminary data.</text>
</comment>
<dbReference type="Proteomes" id="UP000220629">
    <property type="component" value="Unassembled WGS sequence"/>
</dbReference>
<gene>
    <name evidence="2" type="ORF">CRM94_16440</name>
</gene>
<proteinExistence type="predicted"/>
<evidence type="ECO:0000256" key="1">
    <source>
        <dbReference type="SAM" id="MobiDB-lite"/>
    </source>
</evidence>
<reference evidence="3" key="1">
    <citation type="submission" date="2017-09" db="EMBL/GenBank/DDBJ databases">
        <title>FDA dAtabase for Regulatory Grade micrObial Sequences (FDA-ARGOS): Supporting development and validation of Infectious Disease Dx tests.</title>
        <authorList>
            <person name="Minogue T."/>
            <person name="Wolcott M."/>
            <person name="Wasieloski L."/>
            <person name="Aguilar W."/>
            <person name="Moore D."/>
            <person name="Tallon L."/>
            <person name="Sadzewicz L."/>
            <person name="Ott S."/>
            <person name="Zhao X."/>
            <person name="Nagaraj S."/>
            <person name="Vavikolanu K."/>
            <person name="Aluvathingal J."/>
            <person name="Nadendla S."/>
            <person name="Sichtig H."/>
        </authorList>
    </citation>
    <scope>NUCLEOTIDE SEQUENCE [LARGE SCALE GENOMIC DNA]</scope>
    <source>
        <strain evidence="3">FDAARGOS_390</strain>
    </source>
</reference>
<sequence>MRPAGAPLRPCRRALNPRRGGSQWQIHNPTQKDETVSATTPDRITHTRAGVPPAPPEAHRLAGIRQPANRLRATAAHWLGCAADAPIRVLYRRTREEDDARAVRLEAVIDGATKRITLFRQPTGAWAPVWL</sequence>